<evidence type="ECO:0000313" key="3">
    <source>
        <dbReference type="Proteomes" id="UP000041770"/>
    </source>
</evidence>
<dbReference type="EMBL" id="CWQY01000006">
    <property type="protein sequence ID" value="CSC37432.1"/>
    <property type="molecule type" value="Genomic_DNA"/>
</dbReference>
<reference evidence="3 4" key="1">
    <citation type="submission" date="2015-07" db="EMBL/GenBank/DDBJ databases">
        <authorList>
            <consortium name="Pathogen Informatics"/>
        </authorList>
    </citation>
    <scope>NUCLEOTIDE SEQUENCE [LARGE SCALE GENOMIC DNA]</scope>
    <source>
        <strain evidence="2 3">A316</strain>
        <strain evidence="1 4">A51</strain>
    </source>
</reference>
<name>A0A655YE56_VIBCL</name>
<proteinExistence type="predicted"/>
<evidence type="ECO:0000313" key="1">
    <source>
        <dbReference type="EMBL" id="CSB25107.1"/>
    </source>
</evidence>
<dbReference type="EMBL" id="CWOW01000120">
    <property type="protein sequence ID" value="CSB25107.1"/>
    <property type="molecule type" value="Genomic_DNA"/>
</dbReference>
<dbReference type="AlphaFoldDB" id="A0A655YE56"/>
<evidence type="ECO:0000313" key="4">
    <source>
        <dbReference type="Proteomes" id="UP000044806"/>
    </source>
</evidence>
<dbReference type="Proteomes" id="UP000041770">
    <property type="component" value="Unassembled WGS sequence"/>
</dbReference>
<dbReference type="Proteomes" id="UP000044806">
    <property type="component" value="Unassembled WGS sequence"/>
</dbReference>
<evidence type="ECO:0000313" key="2">
    <source>
        <dbReference type="EMBL" id="CSC37432.1"/>
    </source>
</evidence>
<protein>
    <submittedName>
        <fullName evidence="2">Uncharacterized protein</fullName>
    </submittedName>
</protein>
<organism evidence="2 3">
    <name type="scientific">Vibrio cholerae</name>
    <dbReference type="NCBI Taxonomy" id="666"/>
    <lineage>
        <taxon>Bacteria</taxon>
        <taxon>Pseudomonadati</taxon>
        <taxon>Pseudomonadota</taxon>
        <taxon>Gammaproteobacteria</taxon>
        <taxon>Vibrionales</taxon>
        <taxon>Vibrionaceae</taxon>
        <taxon>Vibrio</taxon>
    </lineage>
</organism>
<accession>A0A655YE56</accession>
<sequence length="83" mass="9488">MYWIDAAIERKTRDRICPLHQLELTINGHGLFVGVRALWQVVFVYVQALHIGEVRLVVIDFDGQHDAVAITIKIGGNHLEIER</sequence>
<gene>
    <name evidence="1" type="ORF">ERS013165_03990</name>
    <name evidence="2" type="ORF">ERS013200_01249</name>
</gene>